<dbReference type="Proteomes" id="UP000252345">
    <property type="component" value="Unassembled WGS sequence"/>
</dbReference>
<dbReference type="AlphaFoldDB" id="A0A366KFJ8"/>
<keyword evidence="3" id="KW-1185">Reference proteome</keyword>
<dbReference type="EMBL" id="PDCH01000001">
    <property type="protein sequence ID" value="RBQ00033.1"/>
    <property type="molecule type" value="Genomic_DNA"/>
</dbReference>
<keyword evidence="1" id="KW-1133">Transmembrane helix</keyword>
<dbReference type="OrthoDB" id="5174409at2"/>
<dbReference type="RefSeq" id="WP_113852693.1">
    <property type="nucleotide sequence ID" value="NZ_PDCH01000001.1"/>
</dbReference>
<protein>
    <submittedName>
        <fullName evidence="2">Uncharacterized protein</fullName>
    </submittedName>
</protein>
<name>A0A366KFJ8_9BIFI</name>
<reference evidence="2 3" key="1">
    <citation type="submission" date="2017-10" db="EMBL/GenBank/DDBJ databases">
        <title>Bifidobacterium xylocopum sp. nov. and Bifidobacterium aemilianum sp. nov., from the carpenter bee (Xylocopa violacea) digestive tract.</title>
        <authorList>
            <person name="Alberoni D."/>
            <person name="Baffoni L."/>
            <person name="Di Gioia D."/>
            <person name="Gaggia F."/>
            <person name="Biavati B."/>
        </authorList>
    </citation>
    <scope>NUCLEOTIDE SEQUENCE [LARGE SCALE GENOMIC DNA]</scope>
    <source>
        <strain evidence="2 3">XV2</strain>
    </source>
</reference>
<sequence>MAAEKPQQRNQSTGSSAGYIIVAAILVTLIAWVFTGCTGSSSSKTGPVKDSTALVLCKKEAKSEAKYGVETSTLDTDITHEGGNVVITFNNAKIGTAFGSTRTQTLRCEVSGTEGSPKLEEFGAID</sequence>
<feature type="transmembrane region" description="Helical" evidence="1">
    <location>
        <begin position="16"/>
        <end position="34"/>
    </location>
</feature>
<accession>A0A366KFJ8</accession>
<gene>
    <name evidence="2" type="ORF">CRD59_00795</name>
</gene>
<keyword evidence="1" id="KW-0812">Transmembrane</keyword>
<evidence type="ECO:0000313" key="2">
    <source>
        <dbReference type="EMBL" id="RBQ00033.1"/>
    </source>
</evidence>
<comment type="caution">
    <text evidence="2">The sequence shown here is derived from an EMBL/GenBank/DDBJ whole genome shotgun (WGS) entry which is preliminary data.</text>
</comment>
<organism evidence="2 3">
    <name type="scientific">Bifidobacterium xylocopae</name>
    <dbReference type="NCBI Taxonomy" id="2493119"/>
    <lineage>
        <taxon>Bacteria</taxon>
        <taxon>Bacillati</taxon>
        <taxon>Actinomycetota</taxon>
        <taxon>Actinomycetes</taxon>
        <taxon>Bifidobacteriales</taxon>
        <taxon>Bifidobacteriaceae</taxon>
        <taxon>Bifidobacterium</taxon>
    </lineage>
</organism>
<keyword evidence="1" id="KW-0472">Membrane</keyword>
<evidence type="ECO:0000313" key="3">
    <source>
        <dbReference type="Proteomes" id="UP000252345"/>
    </source>
</evidence>
<evidence type="ECO:0000256" key="1">
    <source>
        <dbReference type="SAM" id="Phobius"/>
    </source>
</evidence>
<proteinExistence type="predicted"/>